<dbReference type="InterPro" id="IPR012337">
    <property type="entry name" value="RNaseH-like_sf"/>
</dbReference>
<dbReference type="Pfam" id="PF00385">
    <property type="entry name" value="Chromo"/>
    <property type="match status" value="1"/>
</dbReference>
<feature type="domain" description="Chromo" evidence="2">
    <location>
        <begin position="251"/>
        <end position="297"/>
    </location>
</feature>
<dbReference type="Proteomes" id="UP001152484">
    <property type="component" value="Unassembled WGS sequence"/>
</dbReference>
<evidence type="ECO:0000313" key="5">
    <source>
        <dbReference type="Proteomes" id="UP001152484"/>
    </source>
</evidence>
<evidence type="ECO:0000259" key="3">
    <source>
        <dbReference type="PROSITE" id="PS50994"/>
    </source>
</evidence>
<evidence type="ECO:0008006" key="6">
    <source>
        <dbReference type="Google" id="ProtNLM"/>
    </source>
</evidence>
<dbReference type="InterPro" id="IPR036397">
    <property type="entry name" value="RNaseH_sf"/>
</dbReference>
<dbReference type="PANTHER" id="PTHR37984:SF5">
    <property type="entry name" value="PROTEIN NYNRIN-LIKE"/>
    <property type="match status" value="1"/>
</dbReference>
<keyword evidence="1" id="KW-0175">Coiled coil</keyword>
<name>A0A9P0Z7M7_CUSEU</name>
<dbReference type="InterPro" id="IPR016197">
    <property type="entry name" value="Chromo-like_dom_sf"/>
</dbReference>
<dbReference type="InterPro" id="IPR056924">
    <property type="entry name" value="SH3_Tf2-1"/>
</dbReference>
<dbReference type="InterPro" id="IPR000953">
    <property type="entry name" value="Chromo/chromo_shadow_dom"/>
</dbReference>
<dbReference type="SUPFAM" id="SSF53098">
    <property type="entry name" value="Ribonuclease H-like"/>
    <property type="match status" value="1"/>
</dbReference>
<dbReference type="Gene3D" id="2.40.50.40">
    <property type="match status" value="1"/>
</dbReference>
<organism evidence="4 5">
    <name type="scientific">Cuscuta europaea</name>
    <name type="common">European dodder</name>
    <dbReference type="NCBI Taxonomy" id="41803"/>
    <lineage>
        <taxon>Eukaryota</taxon>
        <taxon>Viridiplantae</taxon>
        <taxon>Streptophyta</taxon>
        <taxon>Embryophyta</taxon>
        <taxon>Tracheophyta</taxon>
        <taxon>Spermatophyta</taxon>
        <taxon>Magnoliopsida</taxon>
        <taxon>eudicotyledons</taxon>
        <taxon>Gunneridae</taxon>
        <taxon>Pentapetalae</taxon>
        <taxon>asterids</taxon>
        <taxon>lamiids</taxon>
        <taxon>Solanales</taxon>
        <taxon>Convolvulaceae</taxon>
        <taxon>Cuscuteae</taxon>
        <taxon>Cuscuta</taxon>
        <taxon>Cuscuta subgen. Cuscuta</taxon>
    </lineage>
</organism>
<dbReference type="Gene3D" id="3.30.420.10">
    <property type="entry name" value="Ribonuclease H-like superfamily/Ribonuclease H"/>
    <property type="match status" value="1"/>
</dbReference>
<accession>A0A9P0Z7M7</accession>
<comment type="caution">
    <text evidence="4">The sequence shown here is derived from an EMBL/GenBank/DDBJ whole genome shotgun (WGS) entry which is preliminary data.</text>
</comment>
<dbReference type="GO" id="GO:0015074">
    <property type="term" value="P:DNA integration"/>
    <property type="evidence" value="ECO:0007669"/>
    <property type="project" value="InterPro"/>
</dbReference>
<reference evidence="4" key="1">
    <citation type="submission" date="2022-07" db="EMBL/GenBank/DDBJ databases">
        <authorList>
            <person name="Macas J."/>
            <person name="Novak P."/>
            <person name="Neumann P."/>
        </authorList>
    </citation>
    <scope>NUCLEOTIDE SEQUENCE</scope>
</reference>
<gene>
    <name evidence="4" type="ORF">CEURO_LOCUS11075</name>
</gene>
<dbReference type="AlphaFoldDB" id="A0A9P0Z7M7"/>
<dbReference type="InterPro" id="IPR001584">
    <property type="entry name" value="Integrase_cat-core"/>
</dbReference>
<dbReference type="Pfam" id="PF24626">
    <property type="entry name" value="SH3_Tf2-1"/>
    <property type="match status" value="1"/>
</dbReference>
<dbReference type="GO" id="GO:0003676">
    <property type="term" value="F:nucleic acid binding"/>
    <property type="evidence" value="ECO:0007669"/>
    <property type="project" value="InterPro"/>
</dbReference>
<dbReference type="InterPro" id="IPR050951">
    <property type="entry name" value="Retrovirus_Pol_polyprotein"/>
</dbReference>
<feature type="domain" description="Integrase catalytic" evidence="3">
    <location>
        <begin position="1"/>
        <end position="107"/>
    </location>
</feature>
<feature type="coiled-coil region" evidence="1">
    <location>
        <begin position="117"/>
        <end position="155"/>
    </location>
</feature>
<protein>
    <recommendedName>
        <fullName evidence="6">Integrase catalytic domain-containing protein</fullName>
    </recommendedName>
</protein>
<dbReference type="OrthoDB" id="27652at2759"/>
<evidence type="ECO:0000259" key="2">
    <source>
        <dbReference type="PROSITE" id="PS50013"/>
    </source>
</evidence>
<sequence>MFVKEVVRLHGFPKSIVSDRDSIFLSSFWSELFKLAGTQLRYSTAYHPQSVGQTEVVNRCLETYLTCITWKKPKEWTKWLPRAEYWYNTNYHISLKQTPYQALYGQEPQPIVKGDVVRTANDEVSRLTAERNGMLAELKENLAIAQNKMKQQADKHWREMKLEVGEKVFLKIQPYKLQSLAKRINQKLSPRFYGPFEIIEKVNAVAFKLKLPDDCLIHPVFHISLLKKVLASDTCCQPLPKCLSENWELLVKPEKVVDTREGTDGRTEVLIHWEDLPEFERSWEDAQVLKTVSRLQA</sequence>
<evidence type="ECO:0000313" key="4">
    <source>
        <dbReference type="EMBL" id="CAH9090021.1"/>
    </source>
</evidence>
<dbReference type="PANTHER" id="PTHR37984">
    <property type="entry name" value="PROTEIN CBG26694"/>
    <property type="match status" value="1"/>
</dbReference>
<dbReference type="PROSITE" id="PS50994">
    <property type="entry name" value="INTEGRASE"/>
    <property type="match status" value="1"/>
</dbReference>
<dbReference type="SUPFAM" id="SSF54160">
    <property type="entry name" value="Chromo domain-like"/>
    <property type="match status" value="1"/>
</dbReference>
<dbReference type="PROSITE" id="PS50013">
    <property type="entry name" value="CHROMO_2"/>
    <property type="match status" value="1"/>
</dbReference>
<dbReference type="InterPro" id="IPR023780">
    <property type="entry name" value="Chromo_domain"/>
</dbReference>
<evidence type="ECO:0000256" key="1">
    <source>
        <dbReference type="SAM" id="Coils"/>
    </source>
</evidence>
<keyword evidence="5" id="KW-1185">Reference proteome</keyword>
<proteinExistence type="predicted"/>
<dbReference type="EMBL" id="CAMAPE010000021">
    <property type="protein sequence ID" value="CAH9090021.1"/>
    <property type="molecule type" value="Genomic_DNA"/>
</dbReference>